<feature type="coiled-coil region" evidence="2">
    <location>
        <begin position="40"/>
        <end position="102"/>
    </location>
</feature>
<dbReference type="Gene3D" id="1.20.1270.60">
    <property type="entry name" value="Arfaptin homology (AH) domain/BAR domain"/>
    <property type="match status" value="1"/>
</dbReference>
<accession>A0ABW5XBR5</accession>
<keyword evidence="4" id="KW-0472">Membrane</keyword>
<organism evidence="6 7">
    <name type="scientific">Populibacterium corticicola</name>
    <dbReference type="NCBI Taxonomy" id="1812826"/>
    <lineage>
        <taxon>Bacteria</taxon>
        <taxon>Bacillati</taxon>
        <taxon>Actinomycetota</taxon>
        <taxon>Actinomycetes</taxon>
        <taxon>Micrococcales</taxon>
        <taxon>Jonesiaceae</taxon>
        <taxon>Populibacterium</taxon>
    </lineage>
</organism>
<sequence>MALTVGKLVAYLSVDTGDSAKALSQVRSEMDKVQASALKTEKAEVALAQAQNRLETAAARTAKAEQTLASMRASGKASAEQITKAEQNLTQAKNAEQAASLRVKSAQIAATQAHEKAKAATEALAKSTDKSTESTGKLSKALEHIGKHEAEFSLLTNNAGKFGLALTAAATAAVAVSANFDKGMSKVKSTGEDARNNIDQLRAAAREAGADTAFSATEAAGAIEELSKAGVSASDVLSGALAGSLDLAAAGELGVADAAGIASVAMTQFKLSGEQVPHVADLLAAGAGKAMGGVEDLGQALNQGGLVASQYGLSIEEAVGGLSAFANAGLLGSDAGTSFKTMLQRLTPISKESKAQFDALGISAFDSQGQFVGLANFAGQLQESMRDLSPEARNAAMAVMFGSDAVRAANVLYDNGADGIQNWINAVNDSGYAAKTASTMTDNLAGDLERLGGSFEDLLIGMGEDAADGLRFATQAATGLVDMLGQIPAPVQTIGTLLAGSAGVTGLMISGFGKATTSVRATKDALVAMKISAQAATLTISLATAALSVAAMGVIVWAQRQQEAKAEAEAFAQSIDKVTGAVTNYTREVAIQQLQEERGFFHTRRGRSAFDEAEKMGIALDLVTDAAMGNAAAFEEVKRQAEAYRQEFEKSGIYSGEENLVQARRAEVHLLEAIEDRQAALGKGREQQEAANRAIGEGTEATDEQATATARAAEIQEQAAATVSEAAQKWIESIHEIAASNVNLLSAFDEVVEANKEQAESAAAASKDTKDSWEDFYDGVTVSAKEWIKQLEQQIAAYENWGTNLVTVQERITKKLPESMQAAGAALVDELMEAGPQSAAAVQALVDASDDELQKLVALSKQRAGAAADEFAQEINNARPPEFQLDIGPAAEASRTLQDIIKNAGQALTDWQISADGTLAINTANATALEIDQKTGTLTVAGNSDAALQAAADTISTIDSSIGTVKINASTDAADRALANFRAKVQTALSIPINAAGVAGNHALARATGGAIHGPGTGTSDDIPALLSNGEHVVTAREVQAMGGHMGVERWRRAALSGDLPAFAAGGRVGWAVTQQQNAQAAVVAEKKNLEDIEKQKTVVRTARKNVKSAEKALESAQNESTRAQRRSADTSSKDPAAKAAAKKAARDAQDAVKDARKELNAQKKALKDAEKELADLRKAREDRLKDLRETRDNASDRVDRLKDLRTDTVISSRRGETQDQFTSGLSGALGVTDDLRDMSKNTDLSKKQRKNLADKAWEIEKAVTKAYGQAEKLEGELAQAKTDLSDLASIQAGVKSVLGGEFRLSDSIKAATEETEKLVQRTNSVGGIWHEKVTTPGTKASVTAKDILANAQAKATAFKTFTGKLDRLAALGISGVILAEIANEGLEGGTLLADALLADPATAKKLNGAYESIDYWTTKAGASATKNTTVNGTFYAGGVTAAEAQVAGIEKALDKVYDTIEKLATSADNAILSALGLKKDKNGKIVAKAKGGPIEGPGTGTSDEIPAMLSNGEHVWTAAEVQAAGGHGNVAQLRRQALLNDLPQFKDGGQVSRHPVLTTPHVQPQAVAAPAPHVSVNVPDIYVQNPFTGEYMKAEMRSVADKQIKVAVNTARKGY</sequence>
<keyword evidence="2" id="KW-0175">Coiled coil</keyword>
<feature type="region of interest" description="Disordered" evidence="3">
    <location>
        <begin position="1110"/>
        <end position="1156"/>
    </location>
</feature>
<evidence type="ECO:0000256" key="3">
    <source>
        <dbReference type="SAM" id="MobiDB-lite"/>
    </source>
</evidence>
<feature type="compositionally biased region" description="Basic and acidic residues" evidence="3">
    <location>
        <begin position="1127"/>
        <end position="1137"/>
    </location>
</feature>
<evidence type="ECO:0000313" key="7">
    <source>
        <dbReference type="Proteomes" id="UP001597391"/>
    </source>
</evidence>
<feature type="transmembrane region" description="Helical" evidence="4">
    <location>
        <begin position="535"/>
        <end position="558"/>
    </location>
</feature>
<feature type="transmembrane region" description="Helical" evidence="4">
    <location>
        <begin position="494"/>
        <end position="515"/>
    </location>
</feature>
<dbReference type="InterPro" id="IPR010090">
    <property type="entry name" value="Phage_tape_meas"/>
</dbReference>
<dbReference type="NCBIfam" id="TIGR01760">
    <property type="entry name" value="tape_meas_TP901"/>
    <property type="match status" value="1"/>
</dbReference>
<feature type="coiled-coil region" evidence="2">
    <location>
        <begin position="1264"/>
        <end position="1291"/>
    </location>
</feature>
<keyword evidence="7" id="KW-1185">Reference proteome</keyword>
<feature type="domain" description="Phage tail tape measure protein" evidence="5">
    <location>
        <begin position="203"/>
        <end position="402"/>
    </location>
</feature>
<evidence type="ECO:0000313" key="6">
    <source>
        <dbReference type="EMBL" id="MFD2839328.1"/>
    </source>
</evidence>
<evidence type="ECO:0000256" key="4">
    <source>
        <dbReference type="SAM" id="Phobius"/>
    </source>
</evidence>
<dbReference type="PANTHER" id="PTHR37813:SF1">
    <property type="entry name" value="FELS-2 PROPHAGE PROTEIN"/>
    <property type="match status" value="1"/>
</dbReference>
<dbReference type="InterPro" id="IPR027267">
    <property type="entry name" value="AH/BAR_dom_sf"/>
</dbReference>
<proteinExistence type="predicted"/>
<feature type="compositionally biased region" description="Basic and acidic residues" evidence="3">
    <location>
        <begin position="1145"/>
        <end position="1156"/>
    </location>
</feature>
<evidence type="ECO:0000259" key="5">
    <source>
        <dbReference type="Pfam" id="PF10145"/>
    </source>
</evidence>
<protein>
    <submittedName>
        <fullName evidence="6">Phage tail tape measure protein</fullName>
    </submittedName>
</protein>
<dbReference type="Pfam" id="PF10145">
    <property type="entry name" value="PhageMin_Tail"/>
    <property type="match status" value="1"/>
</dbReference>
<dbReference type="EMBL" id="JBHUOP010000001">
    <property type="protein sequence ID" value="MFD2839328.1"/>
    <property type="molecule type" value="Genomic_DNA"/>
</dbReference>
<comment type="caution">
    <text evidence="6">The sequence shown here is derived from an EMBL/GenBank/DDBJ whole genome shotgun (WGS) entry which is preliminary data.</text>
</comment>
<evidence type="ECO:0000256" key="2">
    <source>
        <dbReference type="SAM" id="Coils"/>
    </source>
</evidence>
<dbReference type="PANTHER" id="PTHR37813">
    <property type="entry name" value="FELS-2 PROPHAGE PROTEIN"/>
    <property type="match status" value="1"/>
</dbReference>
<dbReference type="Proteomes" id="UP001597391">
    <property type="component" value="Unassembled WGS sequence"/>
</dbReference>
<evidence type="ECO:0000256" key="1">
    <source>
        <dbReference type="ARBA" id="ARBA00022612"/>
    </source>
</evidence>
<keyword evidence="4" id="KW-1133">Transmembrane helix</keyword>
<keyword evidence="4" id="KW-0812">Transmembrane</keyword>
<keyword evidence="1" id="KW-1188">Viral release from host cell</keyword>
<gene>
    <name evidence="6" type="ORF">ACFSYH_01920</name>
</gene>
<name>A0ABW5XBR5_9MICO</name>
<dbReference type="RefSeq" id="WP_377464781.1">
    <property type="nucleotide sequence ID" value="NZ_JBHUOP010000001.1"/>
</dbReference>
<reference evidence="7" key="1">
    <citation type="journal article" date="2019" name="Int. J. Syst. Evol. Microbiol.">
        <title>The Global Catalogue of Microorganisms (GCM) 10K type strain sequencing project: providing services to taxonomists for standard genome sequencing and annotation.</title>
        <authorList>
            <consortium name="The Broad Institute Genomics Platform"/>
            <consortium name="The Broad Institute Genome Sequencing Center for Infectious Disease"/>
            <person name="Wu L."/>
            <person name="Ma J."/>
        </authorList>
    </citation>
    <scope>NUCLEOTIDE SEQUENCE [LARGE SCALE GENOMIC DNA]</scope>
    <source>
        <strain evidence="7">KCTC 33576</strain>
    </source>
</reference>